<dbReference type="PANTHER" id="PTHR33221:SF5">
    <property type="entry name" value="HTH-TYPE TRANSCRIPTIONAL REGULATOR ISCR"/>
    <property type="match status" value="1"/>
</dbReference>
<dbReference type="STRING" id="667014.Thein_0197"/>
<dbReference type="OrthoDB" id="9800519at2"/>
<dbReference type="RefSeq" id="WP_013906829.1">
    <property type="nucleotide sequence ID" value="NC_015681.1"/>
</dbReference>
<protein>
    <submittedName>
        <fullName evidence="2">Transcriptional regulator, BadM/Rrf2 family</fullName>
    </submittedName>
</protein>
<name>F8A9E1_THEID</name>
<evidence type="ECO:0000313" key="2">
    <source>
        <dbReference type="EMBL" id="AEH44082.1"/>
    </source>
</evidence>
<dbReference type="InterPro" id="IPR036388">
    <property type="entry name" value="WH-like_DNA-bd_sf"/>
</dbReference>
<dbReference type="Proteomes" id="UP000006793">
    <property type="component" value="Chromosome"/>
</dbReference>
<dbReference type="FunCoup" id="F8A9E1">
    <property type="interactions" value="287"/>
</dbReference>
<dbReference type="GO" id="GO:0003677">
    <property type="term" value="F:DNA binding"/>
    <property type="evidence" value="ECO:0007669"/>
    <property type="project" value="UniProtKB-KW"/>
</dbReference>
<dbReference type="InParanoid" id="F8A9E1"/>
<reference evidence="2 3" key="2">
    <citation type="journal article" date="2012" name="Stand. Genomic Sci.">
        <title>Complete genome sequence of the thermophilic sulfate-reducing ocean bacterium Thermodesulfatator indicus type strain (CIR29812(T)).</title>
        <authorList>
            <person name="Anderson I."/>
            <person name="Saunders E."/>
            <person name="Lapidus A."/>
            <person name="Nolan M."/>
            <person name="Lucas S."/>
            <person name="Tice H."/>
            <person name="Del Rio T.G."/>
            <person name="Cheng J.F."/>
            <person name="Han C."/>
            <person name="Tapia R."/>
            <person name="Goodwin L.A."/>
            <person name="Pitluck S."/>
            <person name="Liolios K."/>
            <person name="Mavromatis K."/>
            <person name="Pagani I."/>
            <person name="Ivanova N."/>
            <person name="Mikhailova N."/>
            <person name="Pati A."/>
            <person name="Chen A."/>
            <person name="Palaniappan K."/>
            <person name="Land M."/>
            <person name="Hauser L."/>
            <person name="Jeffries C.D."/>
            <person name="Chang Y.J."/>
            <person name="Brambilla E.M."/>
            <person name="Rohde M."/>
            <person name="Spring S."/>
            <person name="Goker M."/>
            <person name="Detter J.C."/>
            <person name="Woyke T."/>
            <person name="Bristow J."/>
            <person name="Eisen J.A."/>
            <person name="Markowitz V."/>
            <person name="Hugenholtz P."/>
            <person name="Kyrpides N.C."/>
            <person name="Klenk H.P."/>
        </authorList>
    </citation>
    <scope>NUCLEOTIDE SEQUENCE [LARGE SCALE GENOMIC DNA]</scope>
    <source>
        <strain evidence="3">DSM 15286 / JCM 11887 / CIR29812</strain>
    </source>
</reference>
<keyword evidence="3" id="KW-1185">Reference proteome</keyword>
<keyword evidence="1" id="KW-0238">DNA-binding</keyword>
<dbReference type="SUPFAM" id="SSF46785">
    <property type="entry name" value="Winged helix' DNA-binding domain"/>
    <property type="match status" value="1"/>
</dbReference>
<dbReference type="PROSITE" id="PS51197">
    <property type="entry name" value="HTH_RRF2_2"/>
    <property type="match status" value="1"/>
</dbReference>
<dbReference type="PANTHER" id="PTHR33221">
    <property type="entry name" value="WINGED HELIX-TURN-HELIX TRANSCRIPTIONAL REGULATOR, RRF2 FAMILY"/>
    <property type="match status" value="1"/>
</dbReference>
<accession>F8A9E1</accession>
<dbReference type="InterPro" id="IPR036390">
    <property type="entry name" value="WH_DNA-bd_sf"/>
</dbReference>
<dbReference type="PaxDb" id="667014-Thein_0197"/>
<dbReference type="Pfam" id="PF02082">
    <property type="entry name" value="Rrf2"/>
    <property type="match status" value="1"/>
</dbReference>
<reference evidence="3" key="1">
    <citation type="submission" date="2011-04" db="EMBL/GenBank/DDBJ databases">
        <title>The complete genome of Thermodesulfatator indicus DSM 15286.</title>
        <authorList>
            <person name="Lucas S."/>
            <person name="Copeland A."/>
            <person name="Lapidus A."/>
            <person name="Bruce D."/>
            <person name="Goodwin L."/>
            <person name="Pitluck S."/>
            <person name="Peters L."/>
            <person name="Kyrpides N."/>
            <person name="Mavromatis K."/>
            <person name="Pagani I."/>
            <person name="Ivanova N."/>
            <person name="Saunders L."/>
            <person name="Detter J.C."/>
            <person name="Tapia R."/>
            <person name="Han C."/>
            <person name="Land M."/>
            <person name="Hauser L."/>
            <person name="Markowitz V."/>
            <person name="Cheng J.-F."/>
            <person name="Hugenholtz P."/>
            <person name="Woyke T."/>
            <person name="Wu D."/>
            <person name="Spring S."/>
            <person name="Schroeder M."/>
            <person name="Brambilla E."/>
            <person name="Klenk H.-P."/>
            <person name="Eisen J.A."/>
        </authorList>
    </citation>
    <scope>NUCLEOTIDE SEQUENCE [LARGE SCALE GENOMIC DNA]</scope>
    <source>
        <strain evidence="3">DSM 15286 / JCM 11887 / CIR29812</strain>
    </source>
</reference>
<dbReference type="InterPro" id="IPR000944">
    <property type="entry name" value="Tscrpt_reg_Rrf2"/>
</dbReference>
<proteinExistence type="predicted"/>
<gene>
    <name evidence="2" type="ordered locus">Thein_0197</name>
</gene>
<organism evidence="2 3">
    <name type="scientific">Thermodesulfatator indicus (strain DSM 15286 / JCM 11887 / CIR29812)</name>
    <dbReference type="NCBI Taxonomy" id="667014"/>
    <lineage>
        <taxon>Bacteria</taxon>
        <taxon>Pseudomonadati</taxon>
        <taxon>Thermodesulfobacteriota</taxon>
        <taxon>Thermodesulfobacteria</taxon>
        <taxon>Thermodesulfobacteriales</taxon>
        <taxon>Thermodesulfatatoraceae</taxon>
        <taxon>Thermodesulfatator</taxon>
    </lineage>
</organism>
<dbReference type="eggNOG" id="COG1959">
    <property type="taxonomic scope" value="Bacteria"/>
</dbReference>
<evidence type="ECO:0000313" key="3">
    <source>
        <dbReference type="Proteomes" id="UP000006793"/>
    </source>
</evidence>
<dbReference type="HOGENOM" id="CLU_107144_0_1_0"/>
<sequence length="148" mass="16669">MKITTRSRYGTRMMLELAKHYHQGPLQIGEISKRQNLSVKYLEQLIIPLKKAGLIKSIRGPKGGHILSRPPEEITVWDVVSVLEGIKALTPCVIKPELCEHSDTCPTRDVWALLTKNIEECLKGITLADLLKKMEDESQPSPECPLKD</sequence>
<dbReference type="AlphaFoldDB" id="F8A9E1"/>
<dbReference type="GO" id="GO:0005829">
    <property type="term" value="C:cytosol"/>
    <property type="evidence" value="ECO:0007669"/>
    <property type="project" value="TreeGrafter"/>
</dbReference>
<dbReference type="NCBIfam" id="TIGR00738">
    <property type="entry name" value="rrf2_super"/>
    <property type="match status" value="1"/>
</dbReference>
<dbReference type="Gene3D" id="1.10.10.10">
    <property type="entry name" value="Winged helix-like DNA-binding domain superfamily/Winged helix DNA-binding domain"/>
    <property type="match status" value="1"/>
</dbReference>
<dbReference type="KEGG" id="tid:Thein_0197"/>
<evidence type="ECO:0000256" key="1">
    <source>
        <dbReference type="ARBA" id="ARBA00023125"/>
    </source>
</evidence>
<dbReference type="EMBL" id="CP002683">
    <property type="protein sequence ID" value="AEH44082.1"/>
    <property type="molecule type" value="Genomic_DNA"/>
</dbReference>
<dbReference type="GO" id="GO:0003700">
    <property type="term" value="F:DNA-binding transcription factor activity"/>
    <property type="evidence" value="ECO:0007669"/>
    <property type="project" value="TreeGrafter"/>
</dbReference>